<evidence type="ECO:0000259" key="2">
    <source>
        <dbReference type="Pfam" id="PF04773"/>
    </source>
</evidence>
<dbReference type="Proteomes" id="UP000249819">
    <property type="component" value="Unassembled WGS sequence"/>
</dbReference>
<dbReference type="RefSeq" id="WP_111590051.1">
    <property type="nucleotide sequence ID" value="NZ_QLMA01000001.1"/>
</dbReference>
<dbReference type="PANTHER" id="PTHR30273:SF2">
    <property type="entry name" value="PROTEIN FECR"/>
    <property type="match status" value="1"/>
</dbReference>
<dbReference type="AlphaFoldDB" id="A0A327WDB6"/>
<dbReference type="OrthoDB" id="653096at2"/>
<name>A0A327WDB6_9BACT</name>
<sequence length="308" mass="34882">MYQPTTDTTDLIVRFINAPHDPQLQDQIAELRNKGPEQAAYLENLLKHWLEDDLQPLPVTRRQPNTPRLLKWCLLILLLIAVIIVGYIFFSRQPLVINKNRTGYIDSLLLKDGTKAIMNGNAEIAYPQRFDKGGRKIYMYGGEVFFDIPKVSGEEMQLKIGKEVTLSTEMASFNVRMDGRSVAVYVINGKVKMRSSGYDDLLLTPGLQGSLTEQEGLQQSVMRSDGALAWKTGRLHFNNVPLKEVLEVVRNYYDIQVEVPPSAREALKRSVTANFDAEGAEKVLEVVSKKIGVFITKDKEGRYYLTLK</sequence>
<evidence type="ECO:0000256" key="1">
    <source>
        <dbReference type="SAM" id="Phobius"/>
    </source>
</evidence>
<dbReference type="Gene3D" id="2.60.120.1440">
    <property type="match status" value="1"/>
</dbReference>
<feature type="domain" description="Protein FecR C-terminal" evidence="3">
    <location>
        <begin position="234"/>
        <end position="295"/>
    </location>
</feature>
<proteinExistence type="predicted"/>
<organism evidence="4 5">
    <name type="scientific">Chitinophaga dinghuensis</name>
    <dbReference type="NCBI Taxonomy" id="1539050"/>
    <lineage>
        <taxon>Bacteria</taxon>
        <taxon>Pseudomonadati</taxon>
        <taxon>Bacteroidota</taxon>
        <taxon>Chitinophagia</taxon>
        <taxon>Chitinophagales</taxon>
        <taxon>Chitinophagaceae</taxon>
        <taxon>Chitinophaga</taxon>
    </lineage>
</organism>
<dbReference type="EMBL" id="QLMA01000001">
    <property type="protein sequence ID" value="RAJ87350.1"/>
    <property type="molecule type" value="Genomic_DNA"/>
</dbReference>
<dbReference type="InterPro" id="IPR012373">
    <property type="entry name" value="Ferrdict_sens_TM"/>
</dbReference>
<dbReference type="GO" id="GO:0016989">
    <property type="term" value="F:sigma factor antagonist activity"/>
    <property type="evidence" value="ECO:0007669"/>
    <property type="project" value="TreeGrafter"/>
</dbReference>
<accession>A0A327WDB6</accession>
<evidence type="ECO:0000259" key="3">
    <source>
        <dbReference type="Pfam" id="PF16344"/>
    </source>
</evidence>
<evidence type="ECO:0000313" key="4">
    <source>
        <dbReference type="EMBL" id="RAJ87350.1"/>
    </source>
</evidence>
<dbReference type="Pfam" id="PF16344">
    <property type="entry name" value="FecR_C"/>
    <property type="match status" value="1"/>
</dbReference>
<keyword evidence="5" id="KW-1185">Reference proteome</keyword>
<gene>
    <name evidence="4" type="ORF">CLV59_10199</name>
</gene>
<dbReference type="Gene3D" id="3.55.50.30">
    <property type="match status" value="1"/>
</dbReference>
<feature type="domain" description="FecR protein" evidence="2">
    <location>
        <begin position="105"/>
        <end position="192"/>
    </location>
</feature>
<evidence type="ECO:0000313" key="5">
    <source>
        <dbReference type="Proteomes" id="UP000249819"/>
    </source>
</evidence>
<comment type="caution">
    <text evidence="4">The sequence shown here is derived from an EMBL/GenBank/DDBJ whole genome shotgun (WGS) entry which is preliminary data.</text>
</comment>
<dbReference type="Pfam" id="PF04773">
    <property type="entry name" value="FecR"/>
    <property type="match status" value="1"/>
</dbReference>
<keyword evidence="1" id="KW-0472">Membrane</keyword>
<keyword evidence="1" id="KW-0812">Transmembrane</keyword>
<reference evidence="4 5" key="1">
    <citation type="submission" date="2018-06" db="EMBL/GenBank/DDBJ databases">
        <title>Genomic Encyclopedia of Archaeal and Bacterial Type Strains, Phase II (KMG-II): from individual species to whole genera.</title>
        <authorList>
            <person name="Goeker M."/>
        </authorList>
    </citation>
    <scope>NUCLEOTIDE SEQUENCE [LARGE SCALE GENOMIC DNA]</scope>
    <source>
        <strain evidence="4 5">DSM 29821</strain>
    </source>
</reference>
<feature type="transmembrane region" description="Helical" evidence="1">
    <location>
        <begin position="69"/>
        <end position="90"/>
    </location>
</feature>
<dbReference type="InterPro" id="IPR006860">
    <property type="entry name" value="FecR"/>
</dbReference>
<dbReference type="PANTHER" id="PTHR30273">
    <property type="entry name" value="PERIPLASMIC SIGNAL SENSOR AND SIGMA FACTOR ACTIVATOR FECR-RELATED"/>
    <property type="match status" value="1"/>
</dbReference>
<protein>
    <submittedName>
        <fullName evidence="4">Ferric-dicitrate binding protein FerR (Iron transport regulator)</fullName>
    </submittedName>
</protein>
<dbReference type="InterPro" id="IPR032508">
    <property type="entry name" value="FecR_C"/>
</dbReference>
<keyword evidence="1" id="KW-1133">Transmembrane helix</keyword>